<evidence type="ECO:0000256" key="3">
    <source>
        <dbReference type="ARBA" id="ARBA00022989"/>
    </source>
</evidence>
<evidence type="ECO:0000313" key="7">
    <source>
        <dbReference type="EMBL" id="KAJ8602992.1"/>
    </source>
</evidence>
<protein>
    <recommendedName>
        <fullName evidence="6">Sugar phosphate transporter domain-containing protein</fullName>
    </recommendedName>
</protein>
<evidence type="ECO:0000256" key="2">
    <source>
        <dbReference type="ARBA" id="ARBA00022692"/>
    </source>
</evidence>
<dbReference type="EMBL" id="JAQMWT010000362">
    <property type="protein sequence ID" value="KAJ8602992.1"/>
    <property type="molecule type" value="Genomic_DNA"/>
</dbReference>
<reference evidence="7" key="1">
    <citation type="submission" date="2023-01" db="EMBL/GenBank/DDBJ databases">
        <title>Metagenome sequencing of chrysophaentin producing Chrysophaeum taylorii.</title>
        <authorList>
            <person name="Davison J."/>
            <person name="Bewley C."/>
        </authorList>
    </citation>
    <scope>NUCLEOTIDE SEQUENCE</scope>
    <source>
        <strain evidence="7">NIES-1699</strain>
    </source>
</reference>
<dbReference type="Pfam" id="PF03151">
    <property type="entry name" value="TPT"/>
    <property type="match status" value="1"/>
</dbReference>
<feature type="transmembrane region" description="Helical" evidence="5">
    <location>
        <begin position="467"/>
        <end position="484"/>
    </location>
</feature>
<dbReference type="Proteomes" id="UP001230188">
    <property type="component" value="Unassembled WGS sequence"/>
</dbReference>
<feature type="transmembrane region" description="Helical" evidence="5">
    <location>
        <begin position="333"/>
        <end position="351"/>
    </location>
</feature>
<keyword evidence="4 5" id="KW-0472">Membrane</keyword>
<dbReference type="InterPro" id="IPR004853">
    <property type="entry name" value="Sugar_P_trans_dom"/>
</dbReference>
<dbReference type="GO" id="GO:0016020">
    <property type="term" value="C:membrane"/>
    <property type="evidence" value="ECO:0007669"/>
    <property type="project" value="UniProtKB-SubCell"/>
</dbReference>
<comment type="subcellular location">
    <subcellularLocation>
        <location evidence="1">Membrane</location>
        <topology evidence="1">Multi-pass membrane protein</topology>
    </subcellularLocation>
</comment>
<name>A0AAD7UFY1_9STRA</name>
<evidence type="ECO:0000256" key="1">
    <source>
        <dbReference type="ARBA" id="ARBA00004141"/>
    </source>
</evidence>
<evidence type="ECO:0000256" key="4">
    <source>
        <dbReference type="ARBA" id="ARBA00023136"/>
    </source>
</evidence>
<feature type="transmembrane region" description="Helical" evidence="5">
    <location>
        <begin position="71"/>
        <end position="90"/>
    </location>
</feature>
<evidence type="ECO:0000259" key="6">
    <source>
        <dbReference type="Pfam" id="PF03151"/>
    </source>
</evidence>
<feature type="transmembrane region" description="Helical" evidence="5">
    <location>
        <begin position="205"/>
        <end position="223"/>
    </location>
</feature>
<proteinExistence type="predicted"/>
<gene>
    <name evidence="7" type="ORF">CTAYLR_001513</name>
</gene>
<evidence type="ECO:0000256" key="5">
    <source>
        <dbReference type="SAM" id="Phobius"/>
    </source>
</evidence>
<feature type="transmembrane region" description="Helical" evidence="5">
    <location>
        <begin position="142"/>
        <end position="163"/>
    </location>
</feature>
<feature type="transmembrane region" description="Helical" evidence="5">
    <location>
        <begin position="286"/>
        <end position="307"/>
    </location>
</feature>
<feature type="domain" description="Sugar phosphate transporter" evidence="6">
    <location>
        <begin position="143"/>
        <end position="437"/>
    </location>
</feature>
<dbReference type="PANTHER" id="PTHR11132">
    <property type="entry name" value="SOLUTE CARRIER FAMILY 35"/>
    <property type="match status" value="1"/>
</dbReference>
<feature type="transmembrane region" description="Helical" evidence="5">
    <location>
        <begin position="20"/>
        <end position="41"/>
    </location>
</feature>
<feature type="transmembrane region" description="Helical" evidence="5">
    <location>
        <begin position="394"/>
        <end position="414"/>
    </location>
</feature>
<comment type="caution">
    <text evidence="7">The sequence shown here is derived from an EMBL/GenBank/DDBJ whole genome shotgun (WGS) entry which is preliminary data.</text>
</comment>
<feature type="transmembrane region" description="Helical" evidence="5">
    <location>
        <begin position="420"/>
        <end position="438"/>
    </location>
</feature>
<keyword evidence="8" id="KW-1185">Reference proteome</keyword>
<keyword evidence="2 5" id="KW-0812">Transmembrane</keyword>
<keyword evidence="3 5" id="KW-1133">Transmembrane helix</keyword>
<accession>A0AAD7UFY1</accession>
<dbReference type="AlphaFoldDB" id="A0AAD7UFY1"/>
<feature type="transmembrane region" description="Helical" evidence="5">
    <location>
        <begin position="363"/>
        <end position="382"/>
    </location>
</feature>
<sequence>MDKDVRVPLLAARPRTQGRALSTVGVLGAVALCGVASTALARLGSSTVMTTELAAAAASAHEPLPPSSLDFWMGILLRALAVLAVALAVMEIQLPSFRQAPQGAQVTVADRTEDGLAAKLLDGPPPKTAVSRLSELCAYLESALLILAYMAASIGIVYLNAYILKKWPYAATLTMLQMTFCSVASHGCVCAGLSDPSKVGMTAKLYVTICVPLAVLYTFYLYGSNAVYNFLPVGYIQLLKPAQAIAVYILLAIAGCETVAFAPILNLVVILGSVVIASVAQSEIAGWSTIGFVLMMVSNAAYACYLVGQQLMLNTKLGEASGQKSVKMDSISTLYFLGPATAVGLGLVAFAEEWRDPSFSFKGMPALLLAGDCLIAFSLNLIQIKIIGKLSALTYMFSGYVKGFLTVGISWVFYNEAVDGLEIGGYVVMLFGQLLWSLRKLRKRPDSQPNPSVAATDGGKPTIKTNAAIACAVLLACLIYAVAVNKCALVPCRD</sequence>
<organism evidence="7 8">
    <name type="scientific">Chrysophaeum taylorii</name>
    <dbReference type="NCBI Taxonomy" id="2483200"/>
    <lineage>
        <taxon>Eukaryota</taxon>
        <taxon>Sar</taxon>
        <taxon>Stramenopiles</taxon>
        <taxon>Ochrophyta</taxon>
        <taxon>Pelagophyceae</taxon>
        <taxon>Pelagomonadales</taxon>
        <taxon>Pelagomonadaceae</taxon>
        <taxon>Chrysophaeum</taxon>
    </lineage>
</organism>
<evidence type="ECO:0000313" key="8">
    <source>
        <dbReference type="Proteomes" id="UP001230188"/>
    </source>
</evidence>
<dbReference type="InterPro" id="IPR050186">
    <property type="entry name" value="TPT_transporter"/>
</dbReference>